<reference evidence="1" key="1">
    <citation type="submission" date="2023-03" db="EMBL/GenBank/DDBJ databases">
        <title>Chromosome-level genomes of two armyworms, Mythimna separata and Mythimna loreyi, provide insights into the biosynthesis and reception of sex pheromones.</title>
        <authorList>
            <person name="Zhao H."/>
        </authorList>
    </citation>
    <scope>NUCLEOTIDE SEQUENCE</scope>
    <source>
        <strain evidence="1">BeijingLab</strain>
    </source>
</reference>
<gene>
    <name evidence="1" type="ORF">PYW08_007534</name>
</gene>
<proteinExistence type="predicted"/>
<sequence>MDASTPKEEPVQIIYDFKCTSCGLDEKAHYKGTNPPFSRNVVLKYPSYVMKDPFSPPGKGEILVLGSDCTSCDQTVCINKECSLFYKKIYCLDCAKNLIETFPVEIKNKLVQIKKK</sequence>
<evidence type="ECO:0000313" key="1">
    <source>
        <dbReference type="EMBL" id="KAJ8713914.1"/>
    </source>
</evidence>
<organism evidence="1 2">
    <name type="scientific">Mythimna loreyi</name>
    <dbReference type="NCBI Taxonomy" id="667449"/>
    <lineage>
        <taxon>Eukaryota</taxon>
        <taxon>Metazoa</taxon>
        <taxon>Ecdysozoa</taxon>
        <taxon>Arthropoda</taxon>
        <taxon>Hexapoda</taxon>
        <taxon>Insecta</taxon>
        <taxon>Pterygota</taxon>
        <taxon>Neoptera</taxon>
        <taxon>Endopterygota</taxon>
        <taxon>Lepidoptera</taxon>
        <taxon>Glossata</taxon>
        <taxon>Ditrysia</taxon>
        <taxon>Noctuoidea</taxon>
        <taxon>Noctuidae</taxon>
        <taxon>Noctuinae</taxon>
        <taxon>Hadenini</taxon>
        <taxon>Mythimna</taxon>
    </lineage>
</organism>
<dbReference type="Proteomes" id="UP001231649">
    <property type="component" value="Chromosome 20"/>
</dbReference>
<dbReference type="EMBL" id="CM056796">
    <property type="protein sequence ID" value="KAJ8713914.1"/>
    <property type="molecule type" value="Genomic_DNA"/>
</dbReference>
<evidence type="ECO:0000313" key="2">
    <source>
        <dbReference type="Proteomes" id="UP001231649"/>
    </source>
</evidence>
<comment type="caution">
    <text evidence="1">The sequence shown here is derived from an EMBL/GenBank/DDBJ whole genome shotgun (WGS) entry which is preliminary data.</text>
</comment>
<protein>
    <submittedName>
        <fullName evidence="1">Uncharacterized protein</fullName>
    </submittedName>
</protein>
<name>A0ACC2QC57_9NEOP</name>
<keyword evidence="2" id="KW-1185">Reference proteome</keyword>
<accession>A0ACC2QC57</accession>